<evidence type="ECO:0000313" key="3">
    <source>
        <dbReference type="EMBL" id="PAV25958.1"/>
    </source>
</evidence>
<name>A0A2A2I3I3_9GAMM</name>
<organism evidence="3 5">
    <name type="scientific">Tamilnaduibacter salinus</name>
    <dbReference type="NCBI Taxonomy" id="1484056"/>
    <lineage>
        <taxon>Bacteria</taxon>
        <taxon>Pseudomonadati</taxon>
        <taxon>Pseudomonadota</taxon>
        <taxon>Gammaproteobacteria</taxon>
        <taxon>Pseudomonadales</taxon>
        <taxon>Marinobacteraceae</taxon>
        <taxon>Tamilnaduibacter</taxon>
    </lineage>
</organism>
<keyword evidence="2" id="KW-0732">Signal</keyword>
<feature type="chain" id="PRO_5036035269" evidence="2">
    <location>
        <begin position="24"/>
        <end position="189"/>
    </location>
</feature>
<dbReference type="OrthoDB" id="6368552at2"/>
<dbReference type="Proteomes" id="UP000245887">
    <property type="component" value="Unassembled WGS sequence"/>
</dbReference>
<dbReference type="RefSeq" id="WP_095610985.1">
    <property type="nucleotide sequence ID" value="NZ_NMPM01000042.1"/>
</dbReference>
<dbReference type="EMBL" id="NMPM01000042">
    <property type="protein sequence ID" value="PAV25958.1"/>
    <property type="molecule type" value="Genomic_DNA"/>
</dbReference>
<evidence type="ECO:0000313" key="5">
    <source>
        <dbReference type="Proteomes" id="UP000218332"/>
    </source>
</evidence>
<feature type="signal peptide" evidence="2">
    <location>
        <begin position="1"/>
        <end position="23"/>
    </location>
</feature>
<comment type="caution">
    <text evidence="3">The sequence shown here is derived from an EMBL/GenBank/DDBJ whole genome shotgun (WGS) entry which is preliminary data.</text>
</comment>
<dbReference type="AlphaFoldDB" id="A0A2A2I3I3"/>
<evidence type="ECO:0000313" key="6">
    <source>
        <dbReference type="Proteomes" id="UP000245887"/>
    </source>
</evidence>
<keyword evidence="5" id="KW-1185">Reference proteome</keyword>
<feature type="compositionally biased region" description="Basic and acidic residues" evidence="1">
    <location>
        <begin position="57"/>
        <end position="71"/>
    </location>
</feature>
<reference evidence="3 5" key="1">
    <citation type="submission" date="2017-07" db="EMBL/GenBank/DDBJ databases">
        <title>Tamlnaduibacter salinus (Mi-7) genome sequencing.</title>
        <authorList>
            <person name="Verma A."/>
            <person name="Krishnamurthi S."/>
        </authorList>
    </citation>
    <scope>NUCLEOTIDE SEQUENCE [LARGE SCALE GENOMIC DNA]</scope>
    <source>
        <strain evidence="3 5">Mi-7</strain>
    </source>
</reference>
<accession>A0A2A2I3I3</accession>
<dbReference type="Proteomes" id="UP000218332">
    <property type="component" value="Unassembled WGS sequence"/>
</dbReference>
<reference evidence="4 6" key="2">
    <citation type="submission" date="2018-04" db="EMBL/GenBank/DDBJ databases">
        <title>Genomic Encyclopedia of Type Strains, Phase IV (KMG-IV): sequencing the most valuable type-strain genomes for metagenomic binning, comparative biology and taxonomic classification.</title>
        <authorList>
            <person name="Goeker M."/>
        </authorList>
    </citation>
    <scope>NUCLEOTIDE SEQUENCE [LARGE SCALE GENOMIC DNA]</scope>
    <source>
        <strain evidence="4 6">DSM 28688</strain>
    </source>
</reference>
<proteinExistence type="predicted"/>
<evidence type="ECO:0000313" key="4">
    <source>
        <dbReference type="EMBL" id="PVY76278.1"/>
    </source>
</evidence>
<dbReference type="EMBL" id="QEKQ01000005">
    <property type="protein sequence ID" value="PVY76278.1"/>
    <property type="molecule type" value="Genomic_DNA"/>
</dbReference>
<feature type="region of interest" description="Disordered" evidence="1">
    <location>
        <begin position="143"/>
        <end position="189"/>
    </location>
</feature>
<evidence type="ECO:0000256" key="2">
    <source>
        <dbReference type="SAM" id="SignalP"/>
    </source>
</evidence>
<feature type="region of interest" description="Disordered" evidence="1">
    <location>
        <begin position="50"/>
        <end position="75"/>
    </location>
</feature>
<protein>
    <submittedName>
        <fullName evidence="3">Uncharacterized protein</fullName>
    </submittedName>
</protein>
<evidence type="ECO:0000256" key="1">
    <source>
        <dbReference type="SAM" id="MobiDB-lite"/>
    </source>
</evidence>
<feature type="compositionally biased region" description="Low complexity" evidence="1">
    <location>
        <begin position="178"/>
        <end position="189"/>
    </location>
</feature>
<sequence length="189" mass="21414">MIKQTAMWVTGLMMLALATVAHAEAPLTDQRVENLINAMDKLQPMMQQVGQRLSSLPKEDRPPKLDPRAAEFDPQTMSSGMADALKKVDAYSDVQRIASENGFESADELLEVQARVMMGFMAMTQQAMMNNPNVPEKARKRMQQKFGNIADKVSEKDQDVLRRNQQKLMQMMRERQQQRQQPSGGSQSQ</sequence>
<gene>
    <name evidence="4" type="ORF">C8D92_10531</name>
    <name evidence="3" type="ORF">CF392_08270</name>
</gene>
<feature type="compositionally biased region" description="Basic and acidic residues" evidence="1">
    <location>
        <begin position="152"/>
        <end position="162"/>
    </location>
</feature>